<evidence type="ECO:0000313" key="2">
    <source>
        <dbReference type="Proteomes" id="UP000886523"/>
    </source>
</evidence>
<dbReference type="OrthoDB" id="2570975at2759"/>
<reference evidence="1" key="1">
    <citation type="journal article" date="2020" name="Nat. Commun.">
        <title>Large-scale genome sequencing of mycorrhizal fungi provides insights into the early evolution of symbiotic traits.</title>
        <authorList>
            <person name="Miyauchi S."/>
            <person name="Kiss E."/>
            <person name="Kuo A."/>
            <person name="Drula E."/>
            <person name="Kohler A."/>
            <person name="Sanchez-Garcia M."/>
            <person name="Morin E."/>
            <person name="Andreopoulos B."/>
            <person name="Barry K.W."/>
            <person name="Bonito G."/>
            <person name="Buee M."/>
            <person name="Carver A."/>
            <person name="Chen C."/>
            <person name="Cichocki N."/>
            <person name="Clum A."/>
            <person name="Culley D."/>
            <person name="Crous P.W."/>
            <person name="Fauchery L."/>
            <person name="Girlanda M."/>
            <person name="Hayes R.D."/>
            <person name="Keri Z."/>
            <person name="LaButti K."/>
            <person name="Lipzen A."/>
            <person name="Lombard V."/>
            <person name="Magnuson J."/>
            <person name="Maillard F."/>
            <person name="Murat C."/>
            <person name="Nolan M."/>
            <person name="Ohm R.A."/>
            <person name="Pangilinan J."/>
            <person name="Pereira M.F."/>
            <person name="Perotto S."/>
            <person name="Peter M."/>
            <person name="Pfister S."/>
            <person name="Riley R."/>
            <person name="Sitrit Y."/>
            <person name="Stielow J.B."/>
            <person name="Szollosi G."/>
            <person name="Zifcakova L."/>
            <person name="Stursova M."/>
            <person name="Spatafora J.W."/>
            <person name="Tedersoo L."/>
            <person name="Vaario L.M."/>
            <person name="Yamada A."/>
            <person name="Yan M."/>
            <person name="Wang P."/>
            <person name="Xu J."/>
            <person name="Bruns T."/>
            <person name="Baldrian P."/>
            <person name="Vilgalys R."/>
            <person name="Dunand C."/>
            <person name="Henrissat B."/>
            <person name="Grigoriev I.V."/>
            <person name="Hibbett D."/>
            <person name="Nagy L.G."/>
            <person name="Martin F.M."/>
        </authorList>
    </citation>
    <scope>NUCLEOTIDE SEQUENCE</scope>
    <source>
        <strain evidence="1">UP504</strain>
    </source>
</reference>
<dbReference type="Proteomes" id="UP000886523">
    <property type="component" value="Unassembled WGS sequence"/>
</dbReference>
<proteinExistence type="predicted"/>
<keyword evidence="2" id="KW-1185">Reference proteome</keyword>
<feature type="non-terminal residue" evidence="1">
    <location>
        <position position="167"/>
    </location>
</feature>
<comment type="caution">
    <text evidence="1">The sequence shown here is derived from an EMBL/GenBank/DDBJ whole genome shotgun (WGS) entry which is preliminary data.</text>
</comment>
<gene>
    <name evidence="1" type="ORF">BS47DRAFT_1248707</name>
</gene>
<sequence>PTHILAAVDTKSSKAQMYPVHGLLYAVNCATRIFPLGSLASPPTPERSLDQGFTLTLPFIPFNIPHLASFEFINTFLYNNNSETFIRNLFPSLPNGTFPTADLDRPSIRTRLSYTLATSFTVSDLLETARFMHGVWSNLTALGVVQEEIWGALDLAWLILLEGISLA</sequence>
<protein>
    <submittedName>
        <fullName evidence="1">Uncharacterized protein</fullName>
    </submittedName>
</protein>
<evidence type="ECO:0000313" key="1">
    <source>
        <dbReference type="EMBL" id="KAF9521145.1"/>
    </source>
</evidence>
<dbReference type="EMBL" id="MU128909">
    <property type="protein sequence ID" value="KAF9521145.1"/>
    <property type="molecule type" value="Genomic_DNA"/>
</dbReference>
<dbReference type="AlphaFoldDB" id="A0A9P6BD13"/>
<feature type="non-terminal residue" evidence="1">
    <location>
        <position position="1"/>
    </location>
</feature>
<name>A0A9P6BD13_9AGAM</name>
<organism evidence="1 2">
    <name type="scientific">Hydnum rufescens UP504</name>
    <dbReference type="NCBI Taxonomy" id="1448309"/>
    <lineage>
        <taxon>Eukaryota</taxon>
        <taxon>Fungi</taxon>
        <taxon>Dikarya</taxon>
        <taxon>Basidiomycota</taxon>
        <taxon>Agaricomycotina</taxon>
        <taxon>Agaricomycetes</taxon>
        <taxon>Cantharellales</taxon>
        <taxon>Hydnaceae</taxon>
        <taxon>Hydnum</taxon>
    </lineage>
</organism>
<accession>A0A9P6BD13</accession>